<dbReference type="Proteomes" id="UP001203004">
    <property type="component" value="Unassembled WGS sequence"/>
</dbReference>
<dbReference type="EMBL" id="JAMAST010000011">
    <property type="protein sequence ID" value="MCL1632177.1"/>
    <property type="molecule type" value="Genomic_DNA"/>
</dbReference>
<sequence>MCRRLKRREGCIDAGNQGRAHAKNTIEQTPLDTTRVVGHAERMPGACQLYHGHTHERFAEYLCRSALITTPVIQSLTPYFKRNYWASSAHLYAGHYNHPTYSVVRSSGRVRTTVRFLEKDYRRIEKLAYVRIVHHAVCSCFSQAPN</sequence>
<proteinExistence type="predicted"/>
<comment type="caution">
    <text evidence="1">The sequence shown here is derived from an EMBL/GenBank/DDBJ whole genome shotgun (WGS) entry which is preliminary data.</text>
</comment>
<protein>
    <recommendedName>
        <fullName evidence="3">Calcineurin-like phosphoesterase domain-containing protein</fullName>
    </recommendedName>
</protein>
<keyword evidence="2" id="KW-1185">Reference proteome</keyword>
<organism evidence="1 2">
    <name type="scientific">Sporolactobacillus mangiferae</name>
    <dbReference type="NCBI Taxonomy" id="2940498"/>
    <lineage>
        <taxon>Bacteria</taxon>
        <taxon>Bacillati</taxon>
        <taxon>Bacillota</taxon>
        <taxon>Bacilli</taxon>
        <taxon>Bacillales</taxon>
        <taxon>Sporolactobacillaceae</taxon>
        <taxon>Sporolactobacillus</taxon>
    </lineage>
</organism>
<gene>
    <name evidence="1" type="ORF">M3N64_09505</name>
</gene>
<evidence type="ECO:0008006" key="3">
    <source>
        <dbReference type="Google" id="ProtNLM"/>
    </source>
</evidence>
<dbReference type="RefSeq" id="WP_249101601.1">
    <property type="nucleotide sequence ID" value="NZ_JAMAST010000011.1"/>
</dbReference>
<reference evidence="1 2" key="1">
    <citation type="submission" date="2022-05" db="EMBL/GenBank/DDBJ databases">
        <title>Sporolactobacillus sp nov CPB3-1, isolated from tree bark (Mangifera indica L.).</title>
        <authorList>
            <person name="Phuengjayaem S."/>
            <person name="Tanasupawat S."/>
        </authorList>
    </citation>
    <scope>NUCLEOTIDE SEQUENCE [LARGE SCALE GENOMIC DNA]</scope>
    <source>
        <strain evidence="1 2">CPB3-1</strain>
    </source>
</reference>
<evidence type="ECO:0000313" key="1">
    <source>
        <dbReference type="EMBL" id="MCL1632177.1"/>
    </source>
</evidence>
<accession>A0ABT0MBD1</accession>
<evidence type="ECO:0000313" key="2">
    <source>
        <dbReference type="Proteomes" id="UP001203004"/>
    </source>
</evidence>
<name>A0ABT0MBD1_9BACL</name>